<name>A0A8S4DQH7_PLUXY</name>
<dbReference type="AlphaFoldDB" id="A0A8S4DQH7"/>
<reference evidence="2" key="1">
    <citation type="submission" date="2020-11" db="EMBL/GenBank/DDBJ databases">
        <authorList>
            <person name="Whiteford S."/>
        </authorList>
    </citation>
    <scope>NUCLEOTIDE SEQUENCE</scope>
</reference>
<proteinExistence type="predicted"/>
<accession>A0A8S4DQH7</accession>
<evidence type="ECO:0000256" key="1">
    <source>
        <dbReference type="SAM" id="MobiDB-lite"/>
    </source>
</evidence>
<evidence type="ECO:0000313" key="2">
    <source>
        <dbReference type="EMBL" id="CAG9102977.1"/>
    </source>
</evidence>
<sequence length="147" mass="16613">MGNKKNKELRKVCMRKRKIKVGIIKPAVFGSIYDYTADTAGPSSLQFTQNNESSGQSNNEVQLMNLTPLKLSTENKILIDDKIMNQSFLHAAEPSTSASQNDESDEYHQFTIGPEKDNENYEPVNGRRIIDFNYVLTTVTIKRKSPP</sequence>
<gene>
    <name evidence="2" type="ORF">PLXY2_LOCUS2792</name>
</gene>
<organism evidence="2 3">
    <name type="scientific">Plutella xylostella</name>
    <name type="common">Diamondback moth</name>
    <name type="synonym">Plutella maculipennis</name>
    <dbReference type="NCBI Taxonomy" id="51655"/>
    <lineage>
        <taxon>Eukaryota</taxon>
        <taxon>Metazoa</taxon>
        <taxon>Ecdysozoa</taxon>
        <taxon>Arthropoda</taxon>
        <taxon>Hexapoda</taxon>
        <taxon>Insecta</taxon>
        <taxon>Pterygota</taxon>
        <taxon>Neoptera</taxon>
        <taxon>Endopterygota</taxon>
        <taxon>Lepidoptera</taxon>
        <taxon>Glossata</taxon>
        <taxon>Ditrysia</taxon>
        <taxon>Yponomeutoidea</taxon>
        <taxon>Plutellidae</taxon>
        <taxon>Plutella</taxon>
    </lineage>
</organism>
<dbReference type="EMBL" id="CAJHNJ030000007">
    <property type="protein sequence ID" value="CAG9102977.1"/>
    <property type="molecule type" value="Genomic_DNA"/>
</dbReference>
<protein>
    <submittedName>
        <fullName evidence="2">(diamondback moth) hypothetical protein</fullName>
    </submittedName>
</protein>
<keyword evidence="3" id="KW-1185">Reference proteome</keyword>
<feature type="region of interest" description="Disordered" evidence="1">
    <location>
        <begin position="90"/>
        <end position="124"/>
    </location>
</feature>
<comment type="caution">
    <text evidence="2">The sequence shown here is derived from an EMBL/GenBank/DDBJ whole genome shotgun (WGS) entry which is preliminary data.</text>
</comment>
<evidence type="ECO:0000313" key="3">
    <source>
        <dbReference type="Proteomes" id="UP000653454"/>
    </source>
</evidence>
<dbReference type="Proteomes" id="UP000653454">
    <property type="component" value="Unassembled WGS sequence"/>
</dbReference>
<feature type="compositionally biased region" description="Polar residues" evidence="1">
    <location>
        <begin position="90"/>
        <end position="101"/>
    </location>
</feature>